<evidence type="ECO:0000313" key="1">
    <source>
        <dbReference type="EMBL" id="MBD7918727.1"/>
    </source>
</evidence>
<accession>A0ABR8QE69</accession>
<proteinExistence type="predicted"/>
<keyword evidence="2" id="KW-1185">Reference proteome</keyword>
<organism evidence="1 2">
    <name type="scientific">Cellulomonas avistercoris</name>
    <dbReference type="NCBI Taxonomy" id="2762242"/>
    <lineage>
        <taxon>Bacteria</taxon>
        <taxon>Bacillati</taxon>
        <taxon>Actinomycetota</taxon>
        <taxon>Actinomycetes</taxon>
        <taxon>Micrococcales</taxon>
        <taxon>Cellulomonadaceae</taxon>
        <taxon>Cellulomonas</taxon>
    </lineage>
</organism>
<dbReference type="RefSeq" id="WP_191783177.1">
    <property type="nucleotide sequence ID" value="NZ_JACSQV010000008.1"/>
</dbReference>
<dbReference type="Proteomes" id="UP000604241">
    <property type="component" value="Unassembled WGS sequence"/>
</dbReference>
<evidence type="ECO:0008006" key="3">
    <source>
        <dbReference type="Google" id="ProtNLM"/>
    </source>
</evidence>
<evidence type="ECO:0000313" key="2">
    <source>
        <dbReference type="Proteomes" id="UP000604241"/>
    </source>
</evidence>
<sequence>MLLADLQSRVRIALTTTLVDEWTLVAPSAGTSRPSERTIAFHLGWALQGTIEKSWDVDADYDRSGMVLEASVRLDGPTVRPPHLIVHQRGRLGPEHNLLLVELTADAAGAAPGAADLAVAQAVQRRFGYRYAVVLDLRLHEDAATADVRPHWHWATLEEGAVTDEPVPVYTDDVLADVVERARRGVRR</sequence>
<protein>
    <recommendedName>
        <fullName evidence="3">Restriction endonuclease domain-containing protein</fullName>
    </recommendedName>
</protein>
<comment type="caution">
    <text evidence="1">The sequence shown here is derived from an EMBL/GenBank/DDBJ whole genome shotgun (WGS) entry which is preliminary data.</text>
</comment>
<dbReference type="EMBL" id="JACSQV010000008">
    <property type="protein sequence ID" value="MBD7918727.1"/>
    <property type="molecule type" value="Genomic_DNA"/>
</dbReference>
<name>A0ABR8QE69_9CELL</name>
<gene>
    <name evidence="1" type="ORF">H9657_10625</name>
</gene>
<reference evidence="1 2" key="1">
    <citation type="submission" date="2020-08" db="EMBL/GenBank/DDBJ databases">
        <title>A Genomic Blueprint of the Chicken Gut Microbiome.</title>
        <authorList>
            <person name="Gilroy R."/>
            <person name="Ravi A."/>
            <person name="Getino M."/>
            <person name="Pursley I."/>
            <person name="Horton D.L."/>
            <person name="Alikhan N.-F."/>
            <person name="Baker D."/>
            <person name="Gharbi K."/>
            <person name="Hall N."/>
            <person name="Watson M."/>
            <person name="Adriaenssens E.M."/>
            <person name="Foster-Nyarko E."/>
            <person name="Jarju S."/>
            <person name="Secka A."/>
            <person name="Antonio M."/>
            <person name="Oren A."/>
            <person name="Chaudhuri R."/>
            <person name="La Ragione R.M."/>
            <person name="Hildebrand F."/>
            <person name="Pallen M.J."/>
        </authorList>
    </citation>
    <scope>NUCLEOTIDE SEQUENCE [LARGE SCALE GENOMIC DNA]</scope>
    <source>
        <strain evidence="1 2">Sa3CUA2</strain>
    </source>
</reference>